<dbReference type="EMBL" id="JAERRB010000006">
    <property type="protein sequence ID" value="MBL0743260.1"/>
    <property type="molecule type" value="Genomic_DNA"/>
</dbReference>
<keyword evidence="1" id="KW-0732">Signal</keyword>
<evidence type="ECO:0008006" key="4">
    <source>
        <dbReference type="Google" id="ProtNLM"/>
    </source>
</evidence>
<feature type="signal peptide" evidence="1">
    <location>
        <begin position="1"/>
        <end position="19"/>
    </location>
</feature>
<comment type="caution">
    <text evidence="2">The sequence shown here is derived from an EMBL/GenBank/DDBJ whole genome shotgun (WGS) entry which is preliminary data.</text>
</comment>
<evidence type="ECO:0000313" key="2">
    <source>
        <dbReference type="EMBL" id="MBL0743260.1"/>
    </source>
</evidence>
<dbReference type="RefSeq" id="WP_202012435.1">
    <property type="nucleotide sequence ID" value="NZ_JAERRB010000006.1"/>
</dbReference>
<feature type="chain" id="PRO_5047367636" description="Outer membrane protein beta-barrel domain-containing protein" evidence="1">
    <location>
        <begin position="20"/>
        <end position="190"/>
    </location>
</feature>
<reference evidence="2 3" key="1">
    <citation type="submission" date="2021-01" db="EMBL/GenBank/DDBJ databases">
        <title>Chryseolinea sp. Jin1 Genome sequencing and assembly.</title>
        <authorList>
            <person name="Kim I."/>
        </authorList>
    </citation>
    <scope>NUCLEOTIDE SEQUENCE [LARGE SCALE GENOMIC DNA]</scope>
    <source>
        <strain evidence="2 3">Jin1</strain>
    </source>
</reference>
<sequence>MKKFILAASFVLVGTMAFAQWGEEEMDEKPSVRDRIFTGGGVGLSFSTYYSYFSISPLVGYSITPKLAAGVQIQYRWAKYKGTGYSVSTNNYGASPFVRYQVYGPFFAHAEYEYLNYEYPAGTAQSPNETIRRGFSSFMAGGGLFQPIGRHAGFYILALYNFSYKDPTSVYDFSPYTSPLVLRAGITAGF</sequence>
<evidence type="ECO:0000256" key="1">
    <source>
        <dbReference type="SAM" id="SignalP"/>
    </source>
</evidence>
<organism evidence="2 3">
    <name type="scientific">Chryseolinea lacunae</name>
    <dbReference type="NCBI Taxonomy" id="2801331"/>
    <lineage>
        <taxon>Bacteria</taxon>
        <taxon>Pseudomonadati</taxon>
        <taxon>Bacteroidota</taxon>
        <taxon>Cytophagia</taxon>
        <taxon>Cytophagales</taxon>
        <taxon>Fulvivirgaceae</taxon>
        <taxon>Chryseolinea</taxon>
    </lineage>
</organism>
<keyword evidence="3" id="KW-1185">Reference proteome</keyword>
<protein>
    <recommendedName>
        <fullName evidence="4">Outer membrane protein beta-barrel domain-containing protein</fullName>
    </recommendedName>
</protein>
<accession>A0ABS1KUW5</accession>
<dbReference type="Proteomes" id="UP000613030">
    <property type="component" value="Unassembled WGS sequence"/>
</dbReference>
<evidence type="ECO:0000313" key="3">
    <source>
        <dbReference type="Proteomes" id="UP000613030"/>
    </source>
</evidence>
<proteinExistence type="predicted"/>
<name>A0ABS1KUW5_9BACT</name>
<gene>
    <name evidence="2" type="ORF">JI741_18655</name>
</gene>